<evidence type="ECO:0000259" key="3">
    <source>
        <dbReference type="PROSITE" id="PS50968"/>
    </source>
</evidence>
<evidence type="ECO:0000313" key="4">
    <source>
        <dbReference type="EMBL" id="HGE66759.1"/>
    </source>
</evidence>
<evidence type="ECO:0000256" key="2">
    <source>
        <dbReference type="ARBA" id="ARBA00023267"/>
    </source>
</evidence>
<name>A0A7C3YFP3_9EURY</name>
<evidence type="ECO:0000313" key="5">
    <source>
        <dbReference type="EMBL" id="HGU58981.1"/>
    </source>
</evidence>
<dbReference type="Gene3D" id="2.40.50.100">
    <property type="match status" value="1"/>
</dbReference>
<proteinExistence type="predicted"/>
<dbReference type="PROSITE" id="PS00188">
    <property type="entry name" value="BIOTIN"/>
    <property type="match status" value="1"/>
</dbReference>
<dbReference type="PROSITE" id="PS50968">
    <property type="entry name" value="BIOTINYL_LIPOYL"/>
    <property type="match status" value="1"/>
</dbReference>
<dbReference type="Pfam" id="PF00364">
    <property type="entry name" value="Biotin_lipoyl"/>
    <property type="match status" value="1"/>
</dbReference>
<reference evidence="4" key="1">
    <citation type="journal article" date="2020" name="mSystems">
        <title>Genome- and Community-Level Interaction Insights into Carbon Utilization and Element Cycling Functions of Hydrothermarchaeota in Hydrothermal Sediment.</title>
        <authorList>
            <person name="Zhou Z."/>
            <person name="Liu Y."/>
            <person name="Xu W."/>
            <person name="Pan J."/>
            <person name="Luo Z.H."/>
            <person name="Li M."/>
        </authorList>
    </citation>
    <scope>NUCLEOTIDE SEQUENCE [LARGE SCALE GENOMIC DNA]</scope>
    <source>
        <strain evidence="6">SpSt-10</strain>
        <strain evidence="5">SpSt-62</strain>
        <strain evidence="4">SpSt-97</strain>
    </source>
</reference>
<evidence type="ECO:0000256" key="1">
    <source>
        <dbReference type="ARBA" id="ARBA00001941"/>
    </source>
</evidence>
<evidence type="ECO:0000313" key="6">
    <source>
        <dbReference type="EMBL" id="HHF48384.1"/>
    </source>
</evidence>
<dbReference type="EMBL" id="DTAK01000012">
    <property type="protein sequence ID" value="HGU58981.1"/>
    <property type="molecule type" value="Genomic_DNA"/>
</dbReference>
<comment type="caution">
    <text evidence="4">The sequence shown here is derived from an EMBL/GenBank/DDBJ whole genome shotgun (WGS) entry which is preliminary data.</text>
</comment>
<sequence length="127" mass="13894">MKRFKVSVGGNVYYAEVDKISDTLYKVKIDGETLEVNVEEVVIKTTKTESVRYFDTGQKVVKAMLPGTITKILVSPGDKVSAGDTLLILEAMKMENEIIALSSGVVKEIKVSKGQRVETGDVLVVIE</sequence>
<keyword evidence="2" id="KW-0092">Biotin</keyword>
<feature type="domain" description="Lipoyl-binding" evidence="3">
    <location>
        <begin position="50"/>
        <end position="127"/>
    </location>
</feature>
<accession>A0A7C3YFP3</accession>
<dbReference type="EMBL" id="DRUC01000061">
    <property type="protein sequence ID" value="HHF48384.1"/>
    <property type="molecule type" value="Genomic_DNA"/>
</dbReference>
<comment type="cofactor">
    <cofactor evidence="1">
        <name>Co(2+)</name>
        <dbReference type="ChEBI" id="CHEBI:48828"/>
    </cofactor>
</comment>
<dbReference type="PANTHER" id="PTHR45266:SF3">
    <property type="entry name" value="OXALOACETATE DECARBOXYLASE ALPHA CHAIN"/>
    <property type="match status" value="1"/>
</dbReference>
<dbReference type="PANTHER" id="PTHR45266">
    <property type="entry name" value="OXALOACETATE DECARBOXYLASE ALPHA CHAIN"/>
    <property type="match status" value="1"/>
</dbReference>
<organism evidence="4">
    <name type="scientific">Geoglobus ahangari</name>
    <dbReference type="NCBI Taxonomy" id="113653"/>
    <lineage>
        <taxon>Archaea</taxon>
        <taxon>Methanobacteriati</taxon>
        <taxon>Methanobacteriota</taxon>
        <taxon>Archaeoglobi</taxon>
        <taxon>Archaeoglobales</taxon>
        <taxon>Archaeoglobaceae</taxon>
        <taxon>Geoglobus</taxon>
    </lineage>
</organism>
<dbReference type="InterPro" id="IPR050709">
    <property type="entry name" value="Biotin_Carboxyl_Carrier/Decarb"/>
</dbReference>
<protein>
    <submittedName>
        <fullName evidence="4">Biotin/lipoyl-binding protein</fullName>
    </submittedName>
</protein>
<dbReference type="AlphaFoldDB" id="A0A7C3YFP3"/>
<dbReference type="InterPro" id="IPR011053">
    <property type="entry name" value="Single_hybrid_motif"/>
</dbReference>
<dbReference type="EMBL" id="DTPI01000032">
    <property type="protein sequence ID" value="HGE66759.1"/>
    <property type="molecule type" value="Genomic_DNA"/>
</dbReference>
<dbReference type="CDD" id="cd06850">
    <property type="entry name" value="biotinyl_domain"/>
    <property type="match status" value="1"/>
</dbReference>
<gene>
    <name evidence="6" type="ORF">ENL48_04225</name>
    <name evidence="5" type="ORF">ENT89_02035</name>
    <name evidence="4" type="ORF">ENX77_06565</name>
</gene>
<dbReference type="InterPro" id="IPR000089">
    <property type="entry name" value="Biotin_lipoyl"/>
</dbReference>
<dbReference type="FunFam" id="2.40.50.100:FF:000003">
    <property type="entry name" value="Acetyl-CoA carboxylase biotin carboxyl carrier protein"/>
    <property type="match status" value="1"/>
</dbReference>
<dbReference type="InterPro" id="IPR001882">
    <property type="entry name" value="Biotin_BS"/>
</dbReference>
<dbReference type="SUPFAM" id="SSF51230">
    <property type="entry name" value="Single hybrid motif"/>
    <property type="match status" value="1"/>
</dbReference>